<keyword evidence="2" id="KW-0812">Transmembrane</keyword>
<evidence type="ECO:0000313" key="3">
    <source>
        <dbReference type="EMBL" id="VDP94343.1"/>
    </source>
</evidence>
<feature type="transmembrane region" description="Helical" evidence="2">
    <location>
        <begin position="30"/>
        <end position="51"/>
    </location>
</feature>
<feature type="compositionally biased region" description="Basic and acidic residues" evidence="1">
    <location>
        <begin position="201"/>
        <end position="225"/>
    </location>
</feature>
<proteinExistence type="predicted"/>
<dbReference type="EMBL" id="UZAN01067302">
    <property type="protein sequence ID" value="VDP94343.1"/>
    <property type="molecule type" value="Genomic_DNA"/>
</dbReference>
<feature type="region of interest" description="Disordered" evidence="1">
    <location>
        <begin position="574"/>
        <end position="611"/>
    </location>
</feature>
<name>A0A3P8L9V1_9TREM</name>
<gene>
    <name evidence="3" type="ORF">ECPE_LOCUS17066</name>
</gene>
<evidence type="ECO:0000256" key="1">
    <source>
        <dbReference type="SAM" id="MobiDB-lite"/>
    </source>
</evidence>
<feature type="compositionally biased region" description="Polar residues" evidence="1">
    <location>
        <begin position="510"/>
        <end position="530"/>
    </location>
</feature>
<reference evidence="3 4" key="1">
    <citation type="submission" date="2018-11" db="EMBL/GenBank/DDBJ databases">
        <authorList>
            <consortium name="Pathogen Informatics"/>
        </authorList>
    </citation>
    <scope>NUCLEOTIDE SEQUENCE [LARGE SCALE GENOMIC DNA]</scope>
    <source>
        <strain evidence="3 4">Egypt</strain>
    </source>
</reference>
<keyword evidence="2" id="KW-0472">Membrane</keyword>
<evidence type="ECO:0000256" key="2">
    <source>
        <dbReference type="SAM" id="Phobius"/>
    </source>
</evidence>
<dbReference type="Proteomes" id="UP000272942">
    <property type="component" value="Unassembled WGS sequence"/>
</dbReference>
<keyword evidence="2" id="KW-1133">Transmembrane helix</keyword>
<feature type="region of interest" description="Disordered" evidence="1">
    <location>
        <begin position="112"/>
        <end position="140"/>
    </location>
</feature>
<keyword evidence="4" id="KW-1185">Reference proteome</keyword>
<evidence type="ECO:0000313" key="4">
    <source>
        <dbReference type="Proteomes" id="UP000272942"/>
    </source>
</evidence>
<organism evidence="3 4">
    <name type="scientific">Echinostoma caproni</name>
    <dbReference type="NCBI Taxonomy" id="27848"/>
    <lineage>
        <taxon>Eukaryota</taxon>
        <taxon>Metazoa</taxon>
        <taxon>Spiralia</taxon>
        <taxon>Lophotrochozoa</taxon>
        <taxon>Platyhelminthes</taxon>
        <taxon>Trematoda</taxon>
        <taxon>Digenea</taxon>
        <taxon>Plagiorchiida</taxon>
        <taxon>Echinostomata</taxon>
        <taxon>Echinostomatoidea</taxon>
        <taxon>Echinostomatidae</taxon>
        <taxon>Echinostoma</taxon>
    </lineage>
</organism>
<feature type="region of interest" description="Disordered" evidence="1">
    <location>
        <begin position="509"/>
        <end position="532"/>
    </location>
</feature>
<dbReference type="AlphaFoldDB" id="A0A3P8L9V1"/>
<feature type="region of interest" description="Disordered" evidence="1">
    <location>
        <begin position="250"/>
        <end position="447"/>
    </location>
</feature>
<feature type="transmembrane region" description="Helical" evidence="2">
    <location>
        <begin position="6"/>
        <end position="23"/>
    </location>
</feature>
<feature type="compositionally biased region" description="Polar residues" evidence="1">
    <location>
        <begin position="574"/>
        <end position="590"/>
    </location>
</feature>
<sequence>MAGSLIGYILPSIAVLSAYGFSRSSKDRRFAFYLLIVGVSLFVIGLVSVSISDPQTIHLPHVTGPVVGPPDIPGYMDPSVPDTVDSRKSNAQSSLHQIQLDMDVEQQQRVLSERKNNKKERLRPFSRSSSGQPVRETAGLVTKRPTKHVSVGHVTRDTSSQINSTVTHQVHAQNKPNVQGVVQPKILDENNLNDQLIPSEPIDRDQLQVGKSKENSLSNEAHRPIQVEVVEPKAPVELNQDARLVPDELSAKAQPDSGKSKDAGQSDAAPQPVQVEVAEPKAPVELNQDARLVPDELSAKAQPDSGKSKDAGQSDAAPRPILVEVAEPKAPVELNQDARLVPDELSAKAQPDSGKSKDAGQSDAAPQPVQVEVAEPNAPVELKRAKINHGQDGSPEHSEGVNALSARQLLEHSIDSHHSFSSQTNIPSRPLVNRKSDPKLPSISDSQNQTAGEYLLISDPGLKQNGQKVLSNNGLASTHADSLPLSRNASIESPLNADAKSRQKLHANSVIKTNRQTNAVNVPLSPQSTKPVLMPVRPKARRLVANPEKSKANIELPLESQEDNGTLTRLDASAVNSSNSQNLPEVTQTASSSNSSTDKSEQFVKQYPDLL</sequence>
<feature type="compositionally biased region" description="Basic and acidic residues" evidence="1">
    <location>
        <begin position="409"/>
        <end position="418"/>
    </location>
</feature>
<feature type="region of interest" description="Disordered" evidence="1">
    <location>
        <begin position="195"/>
        <end position="234"/>
    </location>
</feature>
<protein>
    <submittedName>
        <fullName evidence="3">Uncharacterized protein</fullName>
    </submittedName>
</protein>
<accession>A0A3P8L9V1</accession>